<reference evidence="1 2" key="1">
    <citation type="submission" date="2021-06" db="EMBL/GenBank/DDBJ databases">
        <title>Caerostris extrusa draft genome.</title>
        <authorList>
            <person name="Kono N."/>
            <person name="Arakawa K."/>
        </authorList>
    </citation>
    <scope>NUCLEOTIDE SEQUENCE [LARGE SCALE GENOMIC DNA]</scope>
</reference>
<accession>A0AAV4UT06</accession>
<name>A0AAV4UT06_CAEEX</name>
<evidence type="ECO:0008006" key="3">
    <source>
        <dbReference type="Google" id="ProtNLM"/>
    </source>
</evidence>
<protein>
    <recommendedName>
        <fullName evidence="3">Transmembrane protein</fullName>
    </recommendedName>
</protein>
<proteinExistence type="predicted"/>
<dbReference type="Proteomes" id="UP001054945">
    <property type="component" value="Unassembled WGS sequence"/>
</dbReference>
<organism evidence="1 2">
    <name type="scientific">Caerostris extrusa</name>
    <name type="common">Bark spider</name>
    <name type="synonym">Caerostris bankana</name>
    <dbReference type="NCBI Taxonomy" id="172846"/>
    <lineage>
        <taxon>Eukaryota</taxon>
        <taxon>Metazoa</taxon>
        <taxon>Ecdysozoa</taxon>
        <taxon>Arthropoda</taxon>
        <taxon>Chelicerata</taxon>
        <taxon>Arachnida</taxon>
        <taxon>Araneae</taxon>
        <taxon>Araneomorphae</taxon>
        <taxon>Entelegynae</taxon>
        <taxon>Araneoidea</taxon>
        <taxon>Araneidae</taxon>
        <taxon>Caerostris</taxon>
    </lineage>
</organism>
<keyword evidence="2" id="KW-1185">Reference proteome</keyword>
<gene>
    <name evidence="1" type="ORF">CEXT_445981</name>
</gene>
<dbReference type="AlphaFoldDB" id="A0AAV4UT06"/>
<evidence type="ECO:0000313" key="2">
    <source>
        <dbReference type="Proteomes" id="UP001054945"/>
    </source>
</evidence>
<sequence length="116" mass="13461">MEVGLFHKRRNSGKRAVEDKKKNQNLLFFECPEISVSRRRGGASGSPLLYSCTRQRYAKQNVQPIPLFCIVGAFTVVHFLRRRRTYFSCANLLSILFTRLFSHQDCTDHRSTAKYS</sequence>
<dbReference type="EMBL" id="BPLR01013382">
    <property type="protein sequence ID" value="GIY60839.1"/>
    <property type="molecule type" value="Genomic_DNA"/>
</dbReference>
<evidence type="ECO:0000313" key="1">
    <source>
        <dbReference type="EMBL" id="GIY60839.1"/>
    </source>
</evidence>
<comment type="caution">
    <text evidence="1">The sequence shown here is derived from an EMBL/GenBank/DDBJ whole genome shotgun (WGS) entry which is preliminary data.</text>
</comment>